<feature type="transmembrane region" description="Helical" evidence="1">
    <location>
        <begin position="15"/>
        <end position="38"/>
    </location>
</feature>
<name>A0A4V6KRV7_9SPHI</name>
<dbReference type="Proteomes" id="UP000308196">
    <property type="component" value="Chromosome"/>
</dbReference>
<keyword evidence="1" id="KW-1133">Transmembrane helix</keyword>
<protein>
    <submittedName>
        <fullName evidence="2">Uncharacterized protein</fullName>
    </submittedName>
</protein>
<dbReference type="KEGG" id="stha:NCTC11429_01099"/>
<accession>A0A4V6KRV7</accession>
<organism evidence="2 3">
    <name type="scientific">Sphingobacterium thalpophilum</name>
    <dbReference type="NCBI Taxonomy" id="259"/>
    <lineage>
        <taxon>Bacteria</taxon>
        <taxon>Pseudomonadati</taxon>
        <taxon>Bacteroidota</taxon>
        <taxon>Sphingobacteriia</taxon>
        <taxon>Sphingobacteriales</taxon>
        <taxon>Sphingobacteriaceae</taxon>
        <taxon>Sphingobacterium</taxon>
    </lineage>
</organism>
<keyword evidence="1" id="KW-0812">Transmembrane</keyword>
<evidence type="ECO:0000313" key="2">
    <source>
        <dbReference type="EMBL" id="VTR32988.1"/>
    </source>
</evidence>
<proteinExistence type="predicted"/>
<keyword evidence="1" id="KW-0472">Membrane</keyword>
<gene>
    <name evidence="2" type="ORF">NCTC11429_01099</name>
</gene>
<evidence type="ECO:0000256" key="1">
    <source>
        <dbReference type="SAM" id="Phobius"/>
    </source>
</evidence>
<sequence length="67" mass="8055">MFDKLISFLSMRKQAIGLLIAEYIILNFTISMIITHFIKPLQIRHFYQTNQTIENRRIKKQAIYPIQ</sequence>
<dbReference type="AlphaFoldDB" id="A0A4V6KRV7"/>
<dbReference type="EMBL" id="LR590484">
    <property type="protein sequence ID" value="VTR32988.1"/>
    <property type="molecule type" value="Genomic_DNA"/>
</dbReference>
<evidence type="ECO:0000313" key="3">
    <source>
        <dbReference type="Proteomes" id="UP000308196"/>
    </source>
</evidence>
<reference evidence="2 3" key="1">
    <citation type="submission" date="2019-05" db="EMBL/GenBank/DDBJ databases">
        <authorList>
            <consortium name="Pathogen Informatics"/>
        </authorList>
    </citation>
    <scope>NUCLEOTIDE SEQUENCE [LARGE SCALE GENOMIC DNA]</scope>
    <source>
        <strain evidence="2 3">NCTC11429</strain>
    </source>
</reference>